<dbReference type="InterPro" id="IPR035979">
    <property type="entry name" value="RBD_domain_sf"/>
</dbReference>
<dbReference type="Gene3D" id="3.30.70.330">
    <property type="match status" value="1"/>
</dbReference>
<evidence type="ECO:0008006" key="4">
    <source>
        <dbReference type="Google" id="ProtNLM"/>
    </source>
</evidence>
<name>A0ABN9VA81_9DINO</name>
<evidence type="ECO:0000313" key="3">
    <source>
        <dbReference type="Proteomes" id="UP001189429"/>
    </source>
</evidence>
<feature type="region of interest" description="Disordered" evidence="1">
    <location>
        <begin position="15"/>
        <end position="62"/>
    </location>
</feature>
<comment type="caution">
    <text evidence="2">The sequence shown here is derived from an EMBL/GenBank/DDBJ whole genome shotgun (WGS) entry which is preliminary data.</text>
</comment>
<feature type="region of interest" description="Disordered" evidence="1">
    <location>
        <begin position="240"/>
        <end position="274"/>
    </location>
</feature>
<dbReference type="SUPFAM" id="SSF54928">
    <property type="entry name" value="RNA-binding domain, RBD"/>
    <property type="match status" value="1"/>
</dbReference>
<sequence>MSGYYYQDAAAAAAAAHHGPRPVGAPPWMPSYVAGGTPAPAAAAQPPSREVPVQGREKSPEEMAKELLNKLDDHSMWKLATELLNLGLAKVAKMEAVGDDAEGNDGEDGRPQAASSARAAGQPWPTPPPGHGGAPPRYFAGPPPPGAAAGSVAPPTMQAPPDEWGSIPPEYQAQMRHAMQQHAAYISQMLGVPVPPGASPWDFMPQQCMPPPPPPAMVAMGSAGHMPRQQLPAQIQLAKQLPPKAREPERWGQQRGDANDEDNEGAQEGKGPPIDEETATTLILRNLHPNFTQQSTQAWLEEKGYRGKYDFALFFPARKTSRLSVFPYAFVNFLTPEIAQEFKGQFHLSRFTGEPSSEVTEDNGKQAPPLSIAAARRQGFSENYVRFSHLLDDSKNTQCRPFFADESIERLTKDEQEAAQKQAQDAANAENLASEVPCTTFIVRNLPSELVDQDVAREWLNSKGFEGEYNFFLWFPGKKQRKAFFAGDSAEQPQGLGYFFVNFKSAEAGQKCRDALDGQQSDDPGERLNVVAARKQGLDDLLLHFGNLGENGGRVAPWVSHDPADLSPFRSYQ</sequence>
<proteinExistence type="predicted"/>
<evidence type="ECO:0000313" key="2">
    <source>
        <dbReference type="EMBL" id="CAK0869843.1"/>
    </source>
</evidence>
<dbReference type="EMBL" id="CAUYUJ010016893">
    <property type="protein sequence ID" value="CAK0869843.1"/>
    <property type="molecule type" value="Genomic_DNA"/>
</dbReference>
<organism evidence="2 3">
    <name type="scientific">Prorocentrum cordatum</name>
    <dbReference type="NCBI Taxonomy" id="2364126"/>
    <lineage>
        <taxon>Eukaryota</taxon>
        <taxon>Sar</taxon>
        <taxon>Alveolata</taxon>
        <taxon>Dinophyceae</taxon>
        <taxon>Prorocentrales</taxon>
        <taxon>Prorocentraceae</taxon>
        <taxon>Prorocentrum</taxon>
    </lineage>
</organism>
<dbReference type="InterPro" id="IPR012677">
    <property type="entry name" value="Nucleotide-bd_a/b_plait_sf"/>
</dbReference>
<reference evidence="2" key="1">
    <citation type="submission" date="2023-10" db="EMBL/GenBank/DDBJ databases">
        <authorList>
            <person name="Chen Y."/>
            <person name="Shah S."/>
            <person name="Dougan E. K."/>
            <person name="Thang M."/>
            <person name="Chan C."/>
        </authorList>
    </citation>
    <scope>NUCLEOTIDE SEQUENCE [LARGE SCALE GENOMIC DNA]</scope>
</reference>
<keyword evidence="3" id="KW-1185">Reference proteome</keyword>
<gene>
    <name evidence="2" type="ORF">PCOR1329_LOCUS56088</name>
</gene>
<evidence type="ECO:0000256" key="1">
    <source>
        <dbReference type="SAM" id="MobiDB-lite"/>
    </source>
</evidence>
<feature type="compositionally biased region" description="Low complexity" evidence="1">
    <location>
        <begin position="38"/>
        <end position="47"/>
    </location>
</feature>
<dbReference type="Proteomes" id="UP001189429">
    <property type="component" value="Unassembled WGS sequence"/>
</dbReference>
<feature type="region of interest" description="Disordered" evidence="1">
    <location>
        <begin position="99"/>
        <end position="168"/>
    </location>
</feature>
<accession>A0ABN9VA81</accession>
<protein>
    <recommendedName>
        <fullName evidence="4">RRM domain-containing protein</fullName>
    </recommendedName>
</protein>